<comment type="caution">
    <text evidence="2">The sequence shown here is derived from an EMBL/GenBank/DDBJ whole genome shotgun (WGS) entry which is preliminary data.</text>
</comment>
<dbReference type="Proteomes" id="UP000887159">
    <property type="component" value="Unassembled WGS sequence"/>
</dbReference>
<evidence type="ECO:0000313" key="2">
    <source>
        <dbReference type="EMBL" id="GFX93286.1"/>
    </source>
</evidence>
<keyword evidence="3" id="KW-1185">Reference proteome</keyword>
<evidence type="ECO:0000256" key="1">
    <source>
        <dbReference type="SAM" id="SignalP"/>
    </source>
</evidence>
<gene>
    <name evidence="2" type="ORF">TNCV_4761651</name>
</gene>
<keyword evidence="1" id="KW-0732">Signal</keyword>
<feature type="chain" id="PRO_5036480771" evidence="1">
    <location>
        <begin position="20"/>
        <end position="106"/>
    </location>
</feature>
<proteinExistence type="predicted"/>
<protein>
    <submittedName>
        <fullName evidence="2">Uncharacterized protein</fullName>
    </submittedName>
</protein>
<reference evidence="2" key="1">
    <citation type="submission" date="2020-08" db="EMBL/GenBank/DDBJ databases">
        <title>Multicomponent nature underlies the extraordinary mechanical properties of spider dragline silk.</title>
        <authorList>
            <person name="Kono N."/>
            <person name="Nakamura H."/>
            <person name="Mori M."/>
            <person name="Yoshida Y."/>
            <person name="Ohtoshi R."/>
            <person name="Malay A.D."/>
            <person name="Moran D.A.P."/>
            <person name="Tomita M."/>
            <person name="Numata K."/>
            <person name="Arakawa K."/>
        </authorList>
    </citation>
    <scope>NUCLEOTIDE SEQUENCE</scope>
</reference>
<dbReference type="EMBL" id="BMAU01021172">
    <property type="protein sequence ID" value="GFX93286.1"/>
    <property type="molecule type" value="Genomic_DNA"/>
</dbReference>
<organism evidence="2 3">
    <name type="scientific">Trichonephila clavipes</name>
    <name type="common">Golden silk orbweaver</name>
    <name type="synonym">Nephila clavipes</name>
    <dbReference type="NCBI Taxonomy" id="2585209"/>
    <lineage>
        <taxon>Eukaryota</taxon>
        <taxon>Metazoa</taxon>
        <taxon>Ecdysozoa</taxon>
        <taxon>Arthropoda</taxon>
        <taxon>Chelicerata</taxon>
        <taxon>Arachnida</taxon>
        <taxon>Araneae</taxon>
        <taxon>Araneomorphae</taxon>
        <taxon>Entelegynae</taxon>
        <taxon>Araneoidea</taxon>
        <taxon>Nephilidae</taxon>
        <taxon>Trichonephila</taxon>
    </lineage>
</organism>
<sequence length="106" mass="12215">MSYLLPILTYASVIWGVTGNCNLDRLQFLQNRALRLILNAPTYMKRIHLYKELKIPALTSGIKKLATTFYNQVASHPNRLINAQSSVDTKGIHKLPFQTTRLKRRF</sequence>
<dbReference type="AlphaFoldDB" id="A0A8X6UUM5"/>
<accession>A0A8X6UUM5</accession>
<name>A0A8X6UUM5_TRICX</name>
<feature type="signal peptide" evidence="1">
    <location>
        <begin position="1"/>
        <end position="19"/>
    </location>
</feature>
<evidence type="ECO:0000313" key="3">
    <source>
        <dbReference type="Proteomes" id="UP000887159"/>
    </source>
</evidence>